<organism evidence="2">
    <name type="scientific">Planktothrix agardhii</name>
    <name type="common">Oscillatoria agardhii</name>
    <dbReference type="NCBI Taxonomy" id="1160"/>
    <lineage>
        <taxon>Bacteria</taxon>
        <taxon>Bacillati</taxon>
        <taxon>Cyanobacteriota</taxon>
        <taxon>Cyanophyceae</taxon>
        <taxon>Oscillatoriophycideae</taxon>
        <taxon>Oscillatoriales</taxon>
        <taxon>Microcoleaceae</taxon>
        <taxon>Planktothrix</taxon>
    </lineage>
</organism>
<proteinExistence type="predicted"/>
<gene>
    <name evidence="2" type="ORF">PLAM_2289</name>
</gene>
<dbReference type="EMBL" id="LO018304">
    <property type="protein sequence ID" value="CUM60255.1"/>
    <property type="molecule type" value="Genomic_DNA"/>
</dbReference>
<name>A0A1J1JGY2_PLAAG</name>
<evidence type="ECO:0000313" key="2">
    <source>
        <dbReference type="EMBL" id="CUM60255.1"/>
    </source>
</evidence>
<keyword evidence="2" id="KW-0808">Transferase</keyword>
<dbReference type="GO" id="GO:0016740">
    <property type="term" value="F:transferase activity"/>
    <property type="evidence" value="ECO:0007669"/>
    <property type="project" value="UniProtKB-KW"/>
</dbReference>
<reference evidence="2" key="1">
    <citation type="submission" date="2015-09" db="EMBL/GenBank/DDBJ databases">
        <authorList>
            <person name="Jackson K.R."/>
            <person name="Lunt B.L."/>
            <person name="Fisher J.N.B."/>
            <person name="Gardner A.V."/>
            <person name="Bailey M.E."/>
            <person name="Deus L.M."/>
            <person name="Earl A.S."/>
            <person name="Gibby P.D."/>
            <person name="Hartmann K.A."/>
            <person name="Liu J.E."/>
            <person name="Manci A.M."/>
            <person name="Nielsen D.A."/>
            <person name="Solomon M.B."/>
            <person name="Breakwell D.P."/>
            <person name="Burnett S.H."/>
            <person name="Grose J.H."/>
        </authorList>
    </citation>
    <scope>NUCLEOTIDE SEQUENCE</scope>
    <source>
        <strain evidence="2">7805</strain>
    </source>
</reference>
<dbReference type="InterPro" id="IPR029044">
    <property type="entry name" value="Nucleotide-diphossugar_trans"/>
</dbReference>
<dbReference type="PANTHER" id="PTHR43685">
    <property type="entry name" value="GLYCOSYLTRANSFERASE"/>
    <property type="match status" value="1"/>
</dbReference>
<dbReference type="PANTHER" id="PTHR43685:SF2">
    <property type="entry name" value="GLYCOSYLTRANSFERASE 2-LIKE DOMAIN-CONTAINING PROTEIN"/>
    <property type="match status" value="1"/>
</dbReference>
<evidence type="ECO:0000259" key="1">
    <source>
        <dbReference type="Pfam" id="PF10111"/>
    </source>
</evidence>
<dbReference type="Gene3D" id="3.90.550.10">
    <property type="entry name" value="Spore Coat Polysaccharide Biosynthesis Protein SpsA, Chain A"/>
    <property type="match status" value="1"/>
</dbReference>
<dbReference type="InterPro" id="IPR019290">
    <property type="entry name" value="GlycosylTrfase-like_prok"/>
</dbReference>
<dbReference type="RefSeq" id="WP_027254880.1">
    <property type="nucleotide sequence ID" value="NZ_CAJCFV010000066.1"/>
</dbReference>
<feature type="domain" description="Glycosyltransferase 2-like prokaryotic type" evidence="1">
    <location>
        <begin position="5"/>
        <end position="251"/>
    </location>
</feature>
<dbReference type="InterPro" id="IPR050834">
    <property type="entry name" value="Glycosyltransf_2"/>
</dbReference>
<sequence length="330" mass="37557">MPIISVVIPVFNGEKTIQATLESVLKQTFENFEIIIIDDGSFDSTLEIISKISDSRIKVFSYANSGASVSRNRGFSHACGEFIALLDADDLWTVDKLESQLTVLEENPQAMVAYSWSDCIEESGNFLRPSCHFTYTGNVFANLLVANFIGNGSVILVRQQVVKEIGDFNESLQAAQDWDWYLRLAYRYEFVVVPRVQVLYRESKNSISSNVNRLEEASITVIKKAFDQAPVSLDYLKKYSLANLYKYLIFKALNYPLERSVGLTTIKFIVYVIKNEPIFLKKQPKLLIKAFYKSVLVIFLSPLVAQKVFSKFPRISNTTAFLFYINTNPF</sequence>
<dbReference type="SUPFAM" id="SSF53448">
    <property type="entry name" value="Nucleotide-diphospho-sugar transferases"/>
    <property type="match status" value="1"/>
</dbReference>
<dbReference type="AlphaFoldDB" id="A0A1J1JGY2"/>
<accession>A0A1J1JGY2</accession>
<dbReference type="Pfam" id="PF10111">
    <property type="entry name" value="Glyco_tranf_2_2"/>
    <property type="match status" value="1"/>
</dbReference>
<protein>
    <submittedName>
        <fullName evidence="2">Glycosyltransferase involved in cell wall biogenesis</fullName>
    </submittedName>
</protein>